<dbReference type="RefSeq" id="WP_322498082.1">
    <property type="nucleotide sequence ID" value="NZ_JARGYT010000077.1"/>
</dbReference>
<dbReference type="EMBL" id="JARGYT010000077">
    <property type="protein sequence ID" value="MDZ5762627.1"/>
    <property type="molecule type" value="Genomic_DNA"/>
</dbReference>
<keyword evidence="1" id="KW-0645">Protease</keyword>
<evidence type="ECO:0000256" key="2">
    <source>
        <dbReference type="ARBA" id="ARBA00022723"/>
    </source>
</evidence>
<dbReference type="PROSITE" id="PS01302">
    <property type="entry name" value="UPF0758"/>
    <property type="match status" value="1"/>
</dbReference>
<dbReference type="PANTHER" id="PTHR30471:SF3">
    <property type="entry name" value="UPF0758 PROTEIN YEES-RELATED"/>
    <property type="match status" value="1"/>
</dbReference>
<reference evidence="8 9" key="1">
    <citation type="submission" date="2023-02" db="EMBL/GenBank/DDBJ databases">
        <title>Host association and intracellularity evolved multiple times independently in the Rickettsiales.</title>
        <authorList>
            <person name="Castelli M."/>
            <person name="Nardi T."/>
            <person name="Gammuto L."/>
            <person name="Bellinzona G."/>
            <person name="Sabaneyeva E."/>
            <person name="Potekhin A."/>
            <person name="Serra V."/>
            <person name="Petroni G."/>
            <person name="Sassera D."/>
        </authorList>
    </citation>
    <scope>NUCLEOTIDE SEQUENCE [LARGE SCALE GENOMIC DNA]</scope>
    <source>
        <strain evidence="8 9">BOD18</strain>
    </source>
</reference>
<keyword evidence="2" id="KW-0479">Metal-binding</keyword>
<organism evidence="8 9">
    <name type="scientific">Candidatus Cyrtobacter comes</name>
    <dbReference type="NCBI Taxonomy" id="675776"/>
    <lineage>
        <taxon>Bacteria</taxon>
        <taxon>Pseudomonadati</taxon>
        <taxon>Pseudomonadota</taxon>
        <taxon>Alphaproteobacteria</taxon>
        <taxon>Rickettsiales</taxon>
        <taxon>Candidatus Midichloriaceae</taxon>
        <taxon>Candidatus Cyrtobacter</taxon>
    </lineage>
</organism>
<proteinExistence type="inferred from homology"/>
<accession>A0ABU5L928</accession>
<feature type="domain" description="MPN" evidence="7">
    <location>
        <begin position="106"/>
        <end position="228"/>
    </location>
</feature>
<keyword evidence="4" id="KW-0862">Zinc</keyword>
<gene>
    <name evidence="8" type="ORF">Cyrtocomes_01018</name>
</gene>
<comment type="similarity">
    <text evidence="6">Belongs to the UPF0758 family.</text>
</comment>
<dbReference type="Proteomes" id="UP001293791">
    <property type="component" value="Unassembled WGS sequence"/>
</dbReference>
<sequence>MPSDQENFLGHRKRLKERFLRSPLRTFADYEVLELFLFDAIPRKDTKILAKTLLQKFSSLQGVFSADIHDLKSVTGVGDSVIIRLKMMMDIFSRFHLNINEKEWHVLSNWSSVISYCNLTMGFKRKEFFRILFLDKRNFLLADELLDSGTIDKVSVYPREIVKHAIAHNASAIILVHNHPSGDCLPSEQDIVLTRSIEHALSGVHIVVHDHIIVAKNSHYSFKATGLL</sequence>
<dbReference type="SUPFAM" id="SSF102712">
    <property type="entry name" value="JAB1/MPN domain"/>
    <property type="match status" value="1"/>
</dbReference>
<comment type="caution">
    <text evidence="8">The sequence shown here is derived from an EMBL/GenBank/DDBJ whole genome shotgun (WGS) entry which is preliminary data.</text>
</comment>
<evidence type="ECO:0000256" key="5">
    <source>
        <dbReference type="ARBA" id="ARBA00023049"/>
    </source>
</evidence>
<dbReference type="NCBIfam" id="TIGR00608">
    <property type="entry name" value="radc"/>
    <property type="match status" value="1"/>
</dbReference>
<dbReference type="InterPro" id="IPR010994">
    <property type="entry name" value="RuvA_2-like"/>
</dbReference>
<dbReference type="PANTHER" id="PTHR30471">
    <property type="entry name" value="DNA REPAIR PROTEIN RADC"/>
    <property type="match status" value="1"/>
</dbReference>
<evidence type="ECO:0000256" key="4">
    <source>
        <dbReference type="ARBA" id="ARBA00022833"/>
    </source>
</evidence>
<dbReference type="PROSITE" id="PS50249">
    <property type="entry name" value="MPN"/>
    <property type="match status" value="1"/>
</dbReference>
<dbReference type="SUPFAM" id="SSF47781">
    <property type="entry name" value="RuvA domain 2-like"/>
    <property type="match status" value="1"/>
</dbReference>
<dbReference type="Pfam" id="PF04002">
    <property type="entry name" value="RadC"/>
    <property type="match status" value="1"/>
</dbReference>
<dbReference type="InterPro" id="IPR037518">
    <property type="entry name" value="MPN"/>
</dbReference>
<keyword evidence="3" id="KW-0378">Hydrolase</keyword>
<keyword evidence="5" id="KW-0482">Metalloprotease</keyword>
<dbReference type="CDD" id="cd08071">
    <property type="entry name" value="MPN_DUF2466"/>
    <property type="match status" value="1"/>
</dbReference>
<name>A0ABU5L928_9RICK</name>
<evidence type="ECO:0000256" key="6">
    <source>
        <dbReference type="RuleBase" id="RU003797"/>
    </source>
</evidence>
<evidence type="ECO:0000259" key="7">
    <source>
        <dbReference type="PROSITE" id="PS50249"/>
    </source>
</evidence>
<dbReference type="NCBIfam" id="NF000642">
    <property type="entry name" value="PRK00024.1"/>
    <property type="match status" value="1"/>
</dbReference>
<keyword evidence="9" id="KW-1185">Reference proteome</keyword>
<dbReference type="InterPro" id="IPR020891">
    <property type="entry name" value="UPF0758_CS"/>
</dbReference>
<dbReference type="InterPro" id="IPR001405">
    <property type="entry name" value="UPF0758"/>
</dbReference>
<evidence type="ECO:0000313" key="9">
    <source>
        <dbReference type="Proteomes" id="UP001293791"/>
    </source>
</evidence>
<protein>
    <submittedName>
        <fullName evidence="8">RadC-like JAB domain-containing protein</fullName>
    </submittedName>
</protein>
<evidence type="ECO:0000313" key="8">
    <source>
        <dbReference type="EMBL" id="MDZ5762627.1"/>
    </source>
</evidence>
<dbReference type="InterPro" id="IPR025657">
    <property type="entry name" value="RadC_JAB"/>
</dbReference>
<dbReference type="Gene3D" id="3.40.140.10">
    <property type="entry name" value="Cytidine Deaminase, domain 2"/>
    <property type="match status" value="1"/>
</dbReference>
<evidence type="ECO:0000256" key="1">
    <source>
        <dbReference type="ARBA" id="ARBA00022670"/>
    </source>
</evidence>
<dbReference type="Gene3D" id="1.10.150.20">
    <property type="entry name" value="5' to 3' exonuclease, C-terminal subdomain"/>
    <property type="match status" value="1"/>
</dbReference>
<evidence type="ECO:0000256" key="3">
    <source>
        <dbReference type="ARBA" id="ARBA00022801"/>
    </source>
</evidence>